<comment type="caution">
    <text evidence="2">The sequence shown here is derived from an EMBL/GenBank/DDBJ whole genome shotgun (WGS) entry which is preliminary data.</text>
</comment>
<feature type="compositionally biased region" description="Basic and acidic residues" evidence="1">
    <location>
        <begin position="30"/>
        <end position="63"/>
    </location>
</feature>
<evidence type="ECO:0000313" key="2">
    <source>
        <dbReference type="EMBL" id="KAJ1130452.1"/>
    </source>
</evidence>
<sequence length="116" mass="13037">MKRNDGLRAGGALEEEDAGEDVSGERRRKREPERRPPTEEPKKSSVKDIAMREEVPEGRELRHFPGGTWLNQVRSYIKDTLRLNRAREGAVGEGSRGARGDEEKRGGGQEGRREGI</sequence>
<dbReference type="AlphaFoldDB" id="A0AAV7PQ72"/>
<feature type="region of interest" description="Disordered" evidence="1">
    <location>
        <begin position="83"/>
        <end position="116"/>
    </location>
</feature>
<protein>
    <submittedName>
        <fullName evidence="2">Uncharacterized protein</fullName>
    </submittedName>
</protein>
<dbReference type="EMBL" id="JANPWB010000011">
    <property type="protein sequence ID" value="KAJ1130452.1"/>
    <property type="molecule type" value="Genomic_DNA"/>
</dbReference>
<keyword evidence="3" id="KW-1185">Reference proteome</keyword>
<dbReference type="Proteomes" id="UP001066276">
    <property type="component" value="Chromosome 7"/>
</dbReference>
<accession>A0AAV7PQ72</accession>
<feature type="compositionally biased region" description="Acidic residues" evidence="1">
    <location>
        <begin position="13"/>
        <end position="22"/>
    </location>
</feature>
<evidence type="ECO:0000313" key="3">
    <source>
        <dbReference type="Proteomes" id="UP001066276"/>
    </source>
</evidence>
<organism evidence="2 3">
    <name type="scientific">Pleurodeles waltl</name>
    <name type="common">Iberian ribbed newt</name>
    <dbReference type="NCBI Taxonomy" id="8319"/>
    <lineage>
        <taxon>Eukaryota</taxon>
        <taxon>Metazoa</taxon>
        <taxon>Chordata</taxon>
        <taxon>Craniata</taxon>
        <taxon>Vertebrata</taxon>
        <taxon>Euteleostomi</taxon>
        <taxon>Amphibia</taxon>
        <taxon>Batrachia</taxon>
        <taxon>Caudata</taxon>
        <taxon>Salamandroidea</taxon>
        <taxon>Salamandridae</taxon>
        <taxon>Pleurodelinae</taxon>
        <taxon>Pleurodeles</taxon>
    </lineage>
</organism>
<name>A0AAV7PQ72_PLEWA</name>
<proteinExistence type="predicted"/>
<evidence type="ECO:0000256" key="1">
    <source>
        <dbReference type="SAM" id="MobiDB-lite"/>
    </source>
</evidence>
<feature type="region of interest" description="Disordered" evidence="1">
    <location>
        <begin position="1"/>
        <end position="65"/>
    </location>
</feature>
<reference evidence="2" key="1">
    <citation type="journal article" date="2022" name="bioRxiv">
        <title>Sequencing and chromosome-scale assembly of the giantPleurodeles waltlgenome.</title>
        <authorList>
            <person name="Brown T."/>
            <person name="Elewa A."/>
            <person name="Iarovenko S."/>
            <person name="Subramanian E."/>
            <person name="Araus A.J."/>
            <person name="Petzold A."/>
            <person name="Susuki M."/>
            <person name="Suzuki K.-i.T."/>
            <person name="Hayashi T."/>
            <person name="Toyoda A."/>
            <person name="Oliveira C."/>
            <person name="Osipova E."/>
            <person name="Leigh N.D."/>
            <person name="Simon A."/>
            <person name="Yun M.H."/>
        </authorList>
    </citation>
    <scope>NUCLEOTIDE SEQUENCE</scope>
    <source>
        <strain evidence="2">20211129_DDA</strain>
        <tissue evidence="2">Liver</tissue>
    </source>
</reference>
<gene>
    <name evidence="2" type="ORF">NDU88_008805</name>
</gene>